<dbReference type="PANTHER" id="PTHR30483">
    <property type="entry name" value="LEUCINE-SPECIFIC-BINDING PROTEIN"/>
    <property type="match status" value="1"/>
</dbReference>
<name>A0A934IUY6_9HYPH</name>
<evidence type="ECO:0000259" key="5">
    <source>
        <dbReference type="Pfam" id="PF13458"/>
    </source>
</evidence>
<dbReference type="InterPro" id="IPR006311">
    <property type="entry name" value="TAT_signal"/>
</dbReference>
<feature type="domain" description="Leucine-binding protein" evidence="5">
    <location>
        <begin position="30"/>
        <end position="379"/>
    </location>
</feature>
<dbReference type="Gene3D" id="3.40.50.2300">
    <property type="match status" value="2"/>
</dbReference>
<proteinExistence type="inferred from homology"/>
<feature type="signal peptide" evidence="4">
    <location>
        <begin position="1"/>
        <end position="21"/>
    </location>
</feature>
<dbReference type="PROSITE" id="PS51318">
    <property type="entry name" value="TAT"/>
    <property type="match status" value="1"/>
</dbReference>
<keyword evidence="3" id="KW-0813">Transport</keyword>
<evidence type="ECO:0000313" key="7">
    <source>
        <dbReference type="Proteomes" id="UP000609531"/>
    </source>
</evidence>
<dbReference type="AlphaFoldDB" id="A0A934IUY6"/>
<dbReference type="EMBL" id="JAEKJA010000030">
    <property type="protein sequence ID" value="MBJ3778500.1"/>
    <property type="molecule type" value="Genomic_DNA"/>
</dbReference>
<dbReference type="InterPro" id="IPR028081">
    <property type="entry name" value="Leu-bd"/>
</dbReference>
<reference evidence="6" key="1">
    <citation type="submission" date="2020-12" db="EMBL/GenBank/DDBJ databases">
        <title>Bacterial taxonomy.</title>
        <authorList>
            <person name="Pan X."/>
        </authorList>
    </citation>
    <scope>NUCLEOTIDE SEQUENCE</scope>
    <source>
        <strain evidence="6">B2012</strain>
    </source>
</reference>
<evidence type="ECO:0000256" key="4">
    <source>
        <dbReference type="SAM" id="SignalP"/>
    </source>
</evidence>
<gene>
    <name evidence="6" type="ORF">JCR33_22560</name>
</gene>
<evidence type="ECO:0000313" key="6">
    <source>
        <dbReference type="EMBL" id="MBJ3778500.1"/>
    </source>
</evidence>
<dbReference type="Proteomes" id="UP000609531">
    <property type="component" value="Unassembled WGS sequence"/>
</dbReference>
<evidence type="ECO:0000256" key="3">
    <source>
        <dbReference type="ARBA" id="ARBA00022970"/>
    </source>
</evidence>
<dbReference type="RefSeq" id="WP_198884406.1">
    <property type="nucleotide sequence ID" value="NZ_JAEKJA010000030.1"/>
</dbReference>
<comment type="caution">
    <text evidence="6">The sequence shown here is derived from an EMBL/GenBank/DDBJ whole genome shotgun (WGS) entry which is preliminary data.</text>
</comment>
<feature type="chain" id="PRO_5037717480" evidence="4">
    <location>
        <begin position="22"/>
        <end position="390"/>
    </location>
</feature>
<sequence>MLNRRVVLAGMGGLAASTALAPIRARAADEITIGSIVSATGPGAFLGQDIKDGMGLAVEQINDAGGIGGRKINWIAYDSEGQTQKAIAATKRLLTRDRADIIVGGGAMSGIALAMAPMAEAAKVPFISTEGAISIVEPVAERQYIFKSTVDDSLVMGRLDDYFTKKGITKVAMVADTSGFGQAAVAQMKKFTEENNPSWSVMYEGFNPTDTDMMAQLTRVRDSDAEAILCWTVTPAGVVFLKQAQQLGLDKRTLLHSYGFVAPQYMELAGSAADTLQLISVKFPVGDELPDADPMKPVIASLTDAFIERYDRKPNQFVAQAYDAIQLARLGIEGADGDMAKVKDAIESIKGYAGSGGVFNFSPEKHSGLSKNDLVLVSWADGRFHLSDYA</sequence>
<accession>A0A934IUY6</accession>
<keyword evidence="7" id="KW-1185">Reference proteome</keyword>
<keyword evidence="3" id="KW-0029">Amino-acid transport</keyword>
<protein>
    <submittedName>
        <fullName evidence="6">ABC transporter substrate-binding protein</fullName>
    </submittedName>
</protein>
<comment type="similarity">
    <text evidence="1">Belongs to the leucine-binding protein family.</text>
</comment>
<dbReference type="Pfam" id="PF13458">
    <property type="entry name" value="Peripla_BP_6"/>
    <property type="match status" value="1"/>
</dbReference>
<evidence type="ECO:0000256" key="1">
    <source>
        <dbReference type="ARBA" id="ARBA00010062"/>
    </source>
</evidence>
<organism evidence="6 7">
    <name type="scientific">Acuticoccus mangrovi</name>
    <dbReference type="NCBI Taxonomy" id="2796142"/>
    <lineage>
        <taxon>Bacteria</taxon>
        <taxon>Pseudomonadati</taxon>
        <taxon>Pseudomonadota</taxon>
        <taxon>Alphaproteobacteria</taxon>
        <taxon>Hyphomicrobiales</taxon>
        <taxon>Amorphaceae</taxon>
        <taxon>Acuticoccus</taxon>
    </lineage>
</organism>
<dbReference type="CDD" id="cd06333">
    <property type="entry name" value="PBP1_ABC_RPA1789-like"/>
    <property type="match status" value="1"/>
</dbReference>
<dbReference type="SUPFAM" id="SSF53822">
    <property type="entry name" value="Periplasmic binding protein-like I"/>
    <property type="match status" value="1"/>
</dbReference>
<dbReference type="InterPro" id="IPR028082">
    <property type="entry name" value="Peripla_BP_I"/>
</dbReference>
<dbReference type="PANTHER" id="PTHR30483:SF38">
    <property type="entry name" value="BLR7848 PROTEIN"/>
    <property type="match status" value="1"/>
</dbReference>
<keyword evidence="2 4" id="KW-0732">Signal</keyword>
<evidence type="ECO:0000256" key="2">
    <source>
        <dbReference type="ARBA" id="ARBA00022729"/>
    </source>
</evidence>
<dbReference type="InterPro" id="IPR051010">
    <property type="entry name" value="BCAA_transport"/>
</dbReference>
<dbReference type="GO" id="GO:0006865">
    <property type="term" value="P:amino acid transport"/>
    <property type="evidence" value="ECO:0007669"/>
    <property type="project" value="UniProtKB-KW"/>
</dbReference>